<protein>
    <submittedName>
        <fullName evidence="1">Uncharacterized protein</fullName>
    </submittedName>
</protein>
<dbReference type="AlphaFoldDB" id="A0A211ZRB6"/>
<name>A0A211ZRB6_9PROT</name>
<dbReference type="Proteomes" id="UP000196655">
    <property type="component" value="Unassembled WGS sequence"/>
</dbReference>
<sequence length="110" mass="12467">MCLQSFPHRIGYTEGDFEVINLLAGASQDPHEPHREQHVGTAPVSGIGERTLIVVQQVREDFPLLVREVWDVLNEPVEFRTIPSPHLKADERAATGLFRGVEDRTKREAR</sequence>
<reference evidence="2" key="1">
    <citation type="submission" date="2017-05" db="EMBL/GenBank/DDBJ databases">
        <authorList>
            <person name="Macchi M."/>
            <person name="Festa S."/>
            <person name="Coppotelli B.M."/>
            <person name="Morelli I.S."/>
        </authorList>
    </citation>
    <scope>NUCLEOTIDE SEQUENCE [LARGE SCALE GENOMIC DNA]</scope>
    <source>
        <strain evidence="2">I</strain>
    </source>
</reference>
<proteinExistence type="predicted"/>
<evidence type="ECO:0000313" key="2">
    <source>
        <dbReference type="Proteomes" id="UP000196655"/>
    </source>
</evidence>
<evidence type="ECO:0000313" key="1">
    <source>
        <dbReference type="EMBL" id="OWJ67828.1"/>
    </source>
</evidence>
<accession>A0A211ZRB6</accession>
<keyword evidence="2" id="KW-1185">Reference proteome</keyword>
<comment type="caution">
    <text evidence="1">The sequence shown here is derived from an EMBL/GenBank/DDBJ whole genome shotgun (WGS) entry which is preliminary data.</text>
</comment>
<dbReference type="EMBL" id="NHON01000010">
    <property type="protein sequence ID" value="OWJ67828.1"/>
    <property type="molecule type" value="Genomic_DNA"/>
</dbReference>
<organism evidence="1 2">
    <name type="scientific">Inquilinus limosus</name>
    <dbReference type="NCBI Taxonomy" id="171674"/>
    <lineage>
        <taxon>Bacteria</taxon>
        <taxon>Pseudomonadati</taxon>
        <taxon>Pseudomonadota</taxon>
        <taxon>Alphaproteobacteria</taxon>
        <taxon>Rhodospirillales</taxon>
        <taxon>Rhodospirillaceae</taxon>
        <taxon>Inquilinus</taxon>
    </lineage>
</organism>
<gene>
    <name evidence="1" type="ORF">BWR60_07565</name>
</gene>